<keyword evidence="8 12" id="KW-0862">Zinc</keyword>
<feature type="binding site" evidence="12">
    <location>
        <position position="208"/>
    </location>
    <ligand>
        <name>Zn(2+)</name>
        <dbReference type="ChEBI" id="CHEBI:29105"/>
    </ligand>
</feature>
<dbReference type="Gene3D" id="3.40.50.620">
    <property type="entry name" value="HUPs"/>
    <property type="match status" value="1"/>
</dbReference>
<dbReference type="SMART" id="SM00840">
    <property type="entry name" value="DALR_2"/>
    <property type="match status" value="1"/>
</dbReference>
<dbReference type="GO" id="GO:0006423">
    <property type="term" value="P:cysteinyl-tRNA aminoacylation"/>
    <property type="evidence" value="ECO:0007669"/>
    <property type="project" value="UniProtKB-UniRule"/>
</dbReference>
<protein>
    <recommendedName>
        <fullName evidence="12">Cysteine--tRNA ligase</fullName>
        <ecNumber evidence="12">6.1.1.16</ecNumber>
    </recommendedName>
    <alternativeName>
        <fullName evidence="12">Cysteinyl-tRNA synthetase</fullName>
        <shortName evidence="12">CysRS</shortName>
    </alternativeName>
</protein>
<feature type="binding site" evidence="12">
    <location>
        <position position="268"/>
    </location>
    <ligand>
        <name>ATP</name>
        <dbReference type="ChEBI" id="CHEBI:30616"/>
    </ligand>
</feature>
<dbReference type="EMBL" id="JACHID010000001">
    <property type="protein sequence ID" value="MBB5020700.1"/>
    <property type="molecule type" value="Genomic_DNA"/>
</dbReference>
<dbReference type="CDD" id="cd00672">
    <property type="entry name" value="CysRS_core"/>
    <property type="match status" value="1"/>
</dbReference>
<evidence type="ECO:0000313" key="14">
    <source>
        <dbReference type="EMBL" id="MBB5020700.1"/>
    </source>
</evidence>
<keyword evidence="11 12" id="KW-0030">Aminoacyl-tRNA synthetase</keyword>
<dbReference type="RefSeq" id="WP_183728003.1">
    <property type="nucleotide sequence ID" value="NZ_JACHID010000001.1"/>
</dbReference>
<dbReference type="PRINTS" id="PR00983">
    <property type="entry name" value="TRNASYNTHCYS"/>
</dbReference>
<keyword evidence="9 12" id="KW-0067">ATP-binding</keyword>
<dbReference type="Pfam" id="PF01406">
    <property type="entry name" value="tRNA-synt_1e"/>
    <property type="match status" value="1"/>
</dbReference>
<comment type="subunit">
    <text evidence="3 12">Monomer.</text>
</comment>
<keyword evidence="5 12" id="KW-0436">Ligase</keyword>
<proteinExistence type="inferred from homology"/>
<evidence type="ECO:0000256" key="8">
    <source>
        <dbReference type="ARBA" id="ARBA00022833"/>
    </source>
</evidence>
<dbReference type="EC" id="6.1.1.16" evidence="12"/>
<dbReference type="InterPro" id="IPR032678">
    <property type="entry name" value="tRNA-synt_1_cat_dom"/>
</dbReference>
<feature type="binding site" evidence="12">
    <location>
        <position position="237"/>
    </location>
    <ligand>
        <name>Zn(2+)</name>
        <dbReference type="ChEBI" id="CHEBI:29105"/>
    </ligand>
</feature>
<dbReference type="GO" id="GO:0004817">
    <property type="term" value="F:cysteine-tRNA ligase activity"/>
    <property type="evidence" value="ECO:0007669"/>
    <property type="project" value="UniProtKB-UniRule"/>
</dbReference>
<keyword evidence="15" id="KW-1185">Reference proteome</keyword>
<accession>A0A7W8DFV0</accession>
<dbReference type="NCBIfam" id="TIGR00435">
    <property type="entry name" value="cysS"/>
    <property type="match status" value="1"/>
</dbReference>
<dbReference type="PANTHER" id="PTHR10890:SF3">
    <property type="entry name" value="CYSTEINE--TRNA LIGASE, CYTOPLASMIC"/>
    <property type="match status" value="1"/>
</dbReference>
<evidence type="ECO:0000256" key="3">
    <source>
        <dbReference type="ARBA" id="ARBA00011245"/>
    </source>
</evidence>
<gene>
    <name evidence="12" type="primary">cysS</name>
    <name evidence="14" type="ORF">HNR37_000003</name>
</gene>
<evidence type="ECO:0000256" key="4">
    <source>
        <dbReference type="ARBA" id="ARBA00022490"/>
    </source>
</evidence>
<dbReference type="InterPro" id="IPR015273">
    <property type="entry name" value="Cys-tRNA-synt_Ia_DALR"/>
</dbReference>
<keyword evidence="4 12" id="KW-0963">Cytoplasm</keyword>
<comment type="similarity">
    <text evidence="2 12">Belongs to the class-I aminoacyl-tRNA synthetase family.</text>
</comment>
<keyword evidence="6 12" id="KW-0479">Metal-binding</keyword>
<keyword evidence="10 12" id="KW-0648">Protein biosynthesis</keyword>
<keyword evidence="7 12" id="KW-0547">Nucleotide-binding</keyword>
<reference evidence="14 15" key="1">
    <citation type="submission" date="2020-08" db="EMBL/GenBank/DDBJ databases">
        <title>Genomic Encyclopedia of Type Strains, Phase IV (KMG-IV): sequencing the most valuable type-strain genomes for metagenomic binning, comparative biology and taxonomic classification.</title>
        <authorList>
            <person name="Goeker M."/>
        </authorList>
    </citation>
    <scope>NUCLEOTIDE SEQUENCE [LARGE SCALE GENOMIC DNA]</scope>
    <source>
        <strain evidence="14 15">DSM 22071</strain>
    </source>
</reference>
<dbReference type="FunFam" id="3.40.50.620:FF:000009">
    <property type="entry name" value="Cysteine--tRNA ligase"/>
    <property type="match status" value="1"/>
</dbReference>
<feature type="binding site" evidence="12">
    <location>
        <position position="233"/>
    </location>
    <ligand>
        <name>Zn(2+)</name>
        <dbReference type="ChEBI" id="CHEBI:29105"/>
    </ligand>
</feature>
<dbReference type="GO" id="GO:0005524">
    <property type="term" value="F:ATP binding"/>
    <property type="evidence" value="ECO:0007669"/>
    <property type="project" value="UniProtKB-UniRule"/>
</dbReference>
<feature type="domain" description="Cysteinyl-tRNA synthetase class Ia DALR" evidence="13">
    <location>
        <begin position="349"/>
        <end position="410"/>
    </location>
</feature>
<feature type="short sequence motif" description="'HIGH' region" evidence="12">
    <location>
        <begin position="30"/>
        <end position="40"/>
    </location>
</feature>
<dbReference type="InterPro" id="IPR014729">
    <property type="entry name" value="Rossmann-like_a/b/a_fold"/>
</dbReference>
<dbReference type="AlphaFoldDB" id="A0A7W8DFV0"/>
<sequence length="468" mass="53591">MIRLYNTLSGKKETFEPLRPGAVSIYVCGVTTYDHCHIGHARSAVAFDIVRRYFAYRGYQVTFVKNYTDIDDKIINRAKEQNVHWQELAERFIAEHDQDMAALFVDPPTIAPKATEHIDHMVVLINFLLEKGYAYQGGSDVFFRVRRFAEYGQLSGKSIEDLQSGSRVEVNPHKEDPLDFVLWKGEREGEPSWEAPFGRGRPGWHIECSAMGHEHLGESFDIHGGGKDLIFPHHENEIAQSCAGYGCAPVRYWMHNGFVNINDEKMSKSLGNFFTIKEILQHYDAEVVRLFLAQTHYRSPIDFCDANLDMARQALEKFYRFLEPFEGAPVESSHMLTELAKVLQQLETDFCAAMDDDFNSALAIAALFESMHAINRLQVELQPWAGSIFQHFTRLGQVLGIFQSRPSQWFARHRTSTLEAAEIESLIEQRTAARKNRDFAEADRIREVLLENGVEIQDGKGGTSWRYR</sequence>
<dbReference type="GO" id="GO:0008270">
    <property type="term" value="F:zinc ion binding"/>
    <property type="evidence" value="ECO:0007669"/>
    <property type="project" value="UniProtKB-UniRule"/>
</dbReference>
<dbReference type="InterPro" id="IPR024909">
    <property type="entry name" value="Cys-tRNA/MSH_ligase"/>
</dbReference>
<dbReference type="GO" id="GO:0005829">
    <property type="term" value="C:cytosol"/>
    <property type="evidence" value="ECO:0007669"/>
    <property type="project" value="TreeGrafter"/>
</dbReference>
<dbReference type="InterPro" id="IPR056411">
    <property type="entry name" value="CysS_C"/>
</dbReference>
<dbReference type="SUPFAM" id="SSF47323">
    <property type="entry name" value="Anticodon-binding domain of a subclass of class I aminoacyl-tRNA synthetases"/>
    <property type="match status" value="1"/>
</dbReference>
<dbReference type="Proteomes" id="UP000528322">
    <property type="component" value="Unassembled WGS sequence"/>
</dbReference>
<dbReference type="SUPFAM" id="SSF52374">
    <property type="entry name" value="Nucleotidylyl transferase"/>
    <property type="match status" value="1"/>
</dbReference>
<evidence type="ECO:0000313" key="15">
    <source>
        <dbReference type="Proteomes" id="UP000528322"/>
    </source>
</evidence>
<evidence type="ECO:0000259" key="13">
    <source>
        <dbReference type="SMART" id="SM00840"/>
    </source>
</evidence>
<comment type="catalytic activity">
    <reaction evidence="12">
        <text>tRNA(Cys) + L-cysteine + ATP = L-cysteinyl-tRNA(Cys) + AMP + diphosphate</text>
        <dbReference type="Rhea" id="RHEA:17773"/>
        <dbReference type="Rhea" id="RHEA-COMP:9661"/>
        <dbReference type="Rhea" id="RHEA-COMP:9679"/>
        <dbReference type="ChEBI" id="CHEBI:30616"/>
        <dbReference type="ChEBI" id="CHEBI:33019"/>
        <dbReference type="ChEBI" id="CHEBI:35235"/>
        <dbReference type="ChEBI" id="CHEBI:78442"/>
        <dbReference type="ChEBI" id="CHEBI:78517"/>
        <dbReference type="ChEBI" id="CHEBI:456215"/>
        <dbReference type="EC" id="6.1.1.16"/>
    </reaction>
</comment>
<evidence type="ECO:0000256" key="5">
    <source>
        <dbReference type="ARBA" id="ARBA00022598"/>
    </source>
</evidence>
<evidence type="ECO:0000256" key="6">
    <source>
        <dbReference type="ARBA" id="ARBA00022723"/>
    </source>
</evidence>
<comment type="cofactor">
    <cofactor evidence="12">
        <name>Zn(2+)</name>
        <dbReference type="ChEBI" id="CHEBI:29105"/>
    </cofactor>
    <text evidence="12">Binds 1 zinc ion per subunit.</text>
</comment>
<comment type="caution">
    <text evidence="14">The sequence shown here is derived from an EMBL/GenBank/DDBJ whole genome shotgun (WGS) entry which is preliminary data.</text>
</comment>
<dbReference type="Pfam" id="PF23493">
    <property type="entry name" value="CysS_C"/>
    <property type="match status" value="1"/>
</dbReference>
<feature type="binding site" evidence="12">
    <location>
        <position position="28"/>
    </location>
    <ligand>
        <name>Zn(2+)</name>
        <dbReference type="ChEBI" id="CHEBI:29105"/>
    </ligand>
</feature>
<evidence type="ECO:0000256" key="7">
    <source>
        <dbReference type="ARBA" id="ARBA00022741"/>
    </source>
</evidence>
<dbReference type="InterPro" id="IPR015803">
    <property type="entry name" value="Cys-tRNA-ligase"/>
</dbReference>
<name>A0A7W8DFV0_9BACT</name>
<dbReference type="Gene3D" id="1.20.120.1910">
    <property type="entry name" value="Cysteine-tRNA ligase, C-terminal anti-codon recognition domain"/>
    <property type="match status" value="1"/>
</dbReference>
<evidence type="ECO:0000256" key="10">
    <source>
        <dbReference type="ARBA" id="ARBA00022917"/>
    </source>
</evidence>
<dbReference type="HAMAP" id="MF_00041">
    <property type="entry name" value="Cys_tRNA_synth"/>
    <property type="match status" value="1"/>
</dbReference>
<feature type="short sequence motif" description="'KMSKS' region" evidence="12">
    <location>
        <begin position="265"/>
        <end position="269"/>
    </location>
</feature>
<evidence type="ECO:0000256" key="1">
    <source>
        <dbReference type="ARBA" id="ARBA00004496"/>
    </source>
</evidence>
<evidence type="ECO:0000256" key="9">
    <source>
        <dbReference type="ARBA" id="ARBA00022840"/>
    </source>
</evidence>
<comment type="subcellular location">
    <subcellularLocation>
        <location evidence="1 12">Cytoplasm</location>
    </subcellularLocation>
</comment>
<evidence type="ECO:0000256" key="2">
    <source>
        <dbReference type="ARBA" id="ARBA00005594"/>
    </source>
</evidence>
<dbReference type="InterPro" id="IPR009080">
    <property type="entry name" value="tRNAsynth_Ia_anticodon-bd"/>
</dbReference>
<evidence type="ECO:0000256" key="12">
    <source>
        <dbReference type="HAMAP-Rule" id="MF_00041"/>
    </source>
</evidence>
<evidence type="ECO:0000256" key="11">
    <source>
        <dbReference type="ARBA" id="ARBA00023146"/>
    </source>
</evidence>
<dbReference type="Pfam" id="PF09190">
    <property type="entry name" value="DALR_2"/>
    <property type="match status" value="1"/>
</dbReference>
<dbReference type="CDD" id="cd07963">
    <property type="entry name" value="Anticodon_Ia_Cys"/>
    <property type="match status" value="1"/>
</dbReference>
<organism evidence="14 15">
    <name type="scientific">Desulfurispira natronophila</name>
    <dbReference type="NCBI Taxonomy" id="682562"/>
    <lineage>
        <taxon>Bacteria</taxon>
        <taxon>Pseudomonadati</taxon>
        <taxon>Chrysiogenota</taxon>
        <taxon>Chrysiogenia</taxon>
        <taxon>Chrysiogenales</taxon>
        <taxon>Chrysiogenaceae</taxon>
        <taxon>Desulfurispira</taxon>
    </lineage>
</organism>
<dbReference type="PANTHER" id="PTHR10890">
    <property type="entry name" value="CYSTEINYL-TRNA SYNTHETASE"/>
    <property type="match status" value="1"/>
</dbReference>